<dbReference type="InterPro" id="IPR050080">
    <property type="entry name" value="RNase_PH"/>
</dbReference>
<protein>
    <recommendedName>
        <fullName evidence="2">Exoribonuclease phosphorolytic domain-containing protein</fullName>
    </recommendedName>
</protein>
<feature type="non-terminal residue" evidence="3">
    <location>
        <position position="133"/>
    </location>
</feature>
<proteinExistence type="inferred from homology"/>
<dbReference type="Pfam" id="PF01138">
    <property type="entry name" value="RNase_PH"/>
    <property type="match status" value="1"/>
</dbReference>
<dbReference type="InterPro" id="IPR001247">
    <property type="entry name" value="ExoRNase_PH_dom1"/>
</dbReference>
<dbReference type="SUPFAM" id="SSF54211">
    <property type="entry name" value="Ribosomal protein S5 domain 2-like"/>
    <property type="match status" value="1"/>
</dbReference>
<reference evidence="3" key="1">
    <citation type="submission" date="2018-05" db="EMBL/GenBank/DDBJ databases">
        <authorList>
            <person name="Lanie J.A."/>
            <person name="Ng W.-L."/>
            <person name="Kazmierczak K.M."/>
            <person name="Andrzejewski T.M."/>
            <person name="Davidsen T.M."/>
            <person name="Wayne K.J."/>
            <person name="Tettelin H."/>
            <person name="Glass J.I."/>
            <person name="Rusch D."/>
            <person name="Podicherti R."/>
            <person name="Tsui H.-C.T."/>
            <person name="Winkler M.E."/>
        </authorList>
    </citation>
    <scope>NUCLEOTIDE SEQUENCE</scope>
</reference>
<dbReference type="PANTHER" id="PTHR11953">
    <property type="entry name" value="EXOSOME COMPLEX COMPONENT"/>
    <property type="match status" value="1"/>
</dbReference>
<dbReference type="GO" id="GO:0009022">
    <property type="term" value="F:tRNA nucleotidyltransferase activity"/>
    <property type="evidence" value="ECO:0007669"/>
    <property type="project" value="InterPro"/>
</dbReference>
<dbReference type="InterPro" id="IPR002381">
    <property type="entry name" value="RNase_PH_bac-type"/>
</dbReference>
<accession>A0A382JV70</accession>
<dbReference type="GO" id="GO:0000049">
    <property type="term" value="F:tRNA binding"/>
    <property type="evidence" value="ECO:0007669"/>
    <property type="project" value="InterPro"/>
</dbReference>
<dbReference type="PANTHER" id="PTHR11953:SF0">
    <property type="entry name" value="EXOSOME COMPLEX COMPONENT RRP41"/>
    <property type="match status" value="1"/>
</dbReference>
<feature type="domain" description="Exoribonuclease phosphorolytic" evidence="2">
    <location>
        <begin position="11"/>
        <end position="131"/>
    </location>
</feature>
<dbReference type="InterPro" id="IPR020568">
    <property type="entry name" value="Ribosomal_Su5_D2-typ_SF"/>
</dbReference>
<evidence type="ECO:0000256" key="1">
    <source>
        <dbReference type="ARBA" id="ARBA00006678"/>
    </source>
</evidence>
<dbReference type="NCBIfam" id="TIGR01966">
    <property type="entry name" value="RNasePH"/>
    <property type="match status" value="1"/>
</dbReference>
<gene>
    <name evidence="3" type="ORF">METZ01_LOCUS267977</name>
</gene>
<dbReference type="EMBL" id="UINC01076195">
    <property type="protein sequence ID" value="SVC15123.1"/>
    <property type="molecule type" value="Genomic_DNA"/>
</dbReference>
<dbReference type="Gene3D" id="3.30.230.70">
    <property type="entry name" value="GHMP Kinase, N-terminal domain"/>
    <property type="match status" value="1"/>
</dbReference>
<evidence type="ECO:0000313" key="3">
    <source>
        <dbReference type="EMBL" id="SVC15123.1"/>
    </source>
</evidence>
<dbReference type="AlphaFoldDB" id="A0A382JV70"/>
<evidence type="ECO:0000259" key="2">
    <source>
        <dbReference type="Pfam" id="PF01138"/>
    </source>
</evidence>
<organism evidence="3">
    <name type="scientific">marine metagenome</name>
    <dbReference type="NCBI Taxonomy" id="408172"/>
    <lineage>
        <taxon>unclassified sequences</taxon>
        <taxon>metagenomes</taxon>
        <taxon>ecological metagenomes</taxon>
    </lineage>
</organism>
<sequence>MQRSDGRRRNQMRPVTIVRHYLQHPEGAVLIQVGGTEVICTASVEDERPRFMKTQNIRNKGWVTAEYSMLPRSTHDRMQREVTRGQASGRTQEIQRLIGRSMRAVTDLKELGERTIWIDCDVIQADGGTRTSA</sequence>
<name>A0A382JV70_9ZZZZ</name>
<dbReference type="GO" id="GO:0008033">
    <property type="term" value="P:tRNA processing"/>
    <property type="evidence" value="ECO:0007669"/>
    <property type="project" value="InterPro"/>
</dbReference>
<dbReference type="InterPro" id="IPR027408">
    <property type="entry name" value="PNPase/RNase_PH_dom_sf"/>
</dbReference>
<dbReference type="GO" id="GO:0016075">
    <property type="term" value="P:rRNA catabolic process"/>
    <property type="evidence" value="ECO:0007669"/>
    <property type="project" value="TreeGrafter"/>
</dbReference>
<comment type="similarity">
    <text evidence="1">Belongs to the RNase PH family.</text>
</comment>